<evidence type="ECO:0000313" key="3">
    <source>
        <dbReference type="EMBL" id="KAK3202386.1"/>
    </source>
</evidence>
<feature type="region of interest" description="Disordered" evidence="1">
    <location>
        <begin position="163"/>
        <end position="196"/>
    </location>
</feature>
<gene>
    <name evidence="3" type="ORF">GRF29_161g1009458</name>
</gene>
<evidence type="ECO:0000313" key="4">
    <source>
        <dbReference type="Proteomes" id="UP001280581"/>
    </source>
</evidence>
<dbReference type="Gene3D" id="1.10.286.70">
    <property type="entry name" value="Get5 dimerization domain"/>
    <property type="match status" value="1"/>
</dbReference>
<dbReference type="SUPFAM" id="SSF54236">
    <property type="entry name" value="Ubiquitin-like"/>
    <property type="match status" value="1"/>
</dbReference>
<feature type="compositionally biased region" description="Pro residues" evidence="1">
    <location>
        <begin position="52"/>
        <end position="61"/>
    </location>
</feature>
<dbReference type="InterPro" id="IPR029071">
    <property type="entry name" value="Ubiquitin-like_domsf"/>
</dbReference>
<sequence length="236" mass="25025">MSETMFCRTFLTALDARPVKLSSDHIADARQYPDGAISRARADIVQFVLPKLPSPPHPARPNPTTASSATPSTSLAITLKPMKKEHPTVPLPSITASSTSIYDLKSAYASHTGIPAAKIKILYNKKPATDSKTVVEVVGTDAGTEVEFGVMVLGGAVASPAVTSPVQSPPALAPSEQDKGLGDQTAAPAAQGPSGKEVVNDAFWSDLKGFVVQRIRDEKEGERLVGVFKHAWEKEQ</sequence>
<accession>A0AAN6RE95</accession>
<dbReference type="Gene3D" id="3.10.20.90">
    <property type="entry name" value="Phosphatidylinositol 3-kinase Catalytic Subunit, Chain A, domain 1"/>
    <property type="match status" value="1"/>
</dbReference>
<proteinExistence type="predicted"/>
<feature type="domain" description="Ubiquitin-like" evidence="2">
    <location>
        <begin position="75"/>
        <end position="155"/>
    </location>
</feature>
<comment type="caution">
    <text evidence="3">The sequence shown here is derived from an EMBL/GenBank/DDBJ whole genome shotgun (WGS) entry which is preliminary data.</text>
</comment>
<dbReference type="Pfam" id="PF17183">
    <property type="entry name" value="Get5_C"/>
    <property type="match status" value="1"/>
</dbReference>
<organism evidence="3 4">
    <name type="scientific">Pseudopithomyces chartarum</name>
    <dbReference type="NCBI Taxonomy" id="1892770"/>
    <lineage>
        <taxon>Eukaryota</taxon>
        <taxon>Fungi</taxon>
        <taxon>Dikarya</taxon>
        <taxon>Ascomycota</taxon>
        <taxon>Pezizomycotina</taxon>
        <taxon>Dothideomycetes</taxon>
        <taxon>Pleosporomycetidae</taxon>
        <taxon>Pleosporales</taxon>
        <taxon>Massarineae</taxon>
        <taxon>Didymosphaeriaceae</taxon>
        <taxon>Pseudopithomyces</taxon>
    </lineage>
</organism>
<keyword evidence="4" id="KW-1185">Reference proteome</keyword>
<feature type="region of interest" description="Disordered" evidence="1">
    <location>
        <begin position="51"/>
        <end position="72"/>
    </location>
</feature>
<dbReference type="AlphaFoldDB" id="A0AAN6RE95"/>
<feature type="compositionally biased region" description="Low complexity" evidence="1">
    <location>
        <begin position="62"/>
        <end position="72"/>
    </location>
</feature>
<dbReference type="Pfam" id="PF12754">
    <property type="entry name" value="Get5_N"/>
    <property type="match status" value="1"/>
</dbReference>
<dbReference type="InterPro" id="IPR049256">
    <property type="entry name" value="Get5_C"/>
</dbReference>
<reference evidence="3 4" key="1">
    <citation type="submission" date="2021-02" db="EMBL/GenBank/DDBJ databases">
        <title>Genome assembly of Pseudopithomyces chartarum.</title>
        <authorList>
            <person name="Jauregui R."/>
            <person name="Singh J."/>
            <person name="Voisey C."/>
        </authorList>
    </citation>
    <scope>NUCLEOTIDE SEQUENCE [LARGE SCALE GENOMIC DNA]</scope>
    <source>
        <strain evidence="3 4">AGR01</strain>
    </source>
</reference>
<dbReference type="Proteomes" id="UP001280581">
    <property type="component" value="Unassembled WGS sequence"/>
</dbReference>
<name>A0AAN6RE95_9PLEO</name>
<dbReference type="InterPro" id="IPR000626">
    <property type="entry name" value="Ubiquitin-like_dom"/>
</dbReference>
<evidence type="ECO:0000259" key="2">
    <source>
        <dbReference type="PROSITE" id="PS50053"/>
    </source>
</evidence>
<dbReference type="PROSITE" id="PS50053">
    <property type="entry name" value="UBIQUITIN_2"/>
    <property type="match status" value="1"/>
</dbReference>
<evidence type="ECO:0000256" key="1">
    <source>
        <dbReference type="SAM" id="MobiDB-lite"/>
    </source>
</evidence>
<dbReference type="CDD" id="cd17039">
    <property type="entry name" value="Ubl_ubiquitin_like"/>
    <property type="match status" value="1"/>
</dbReference>
<dbReference type="InterPro" id="IPR024737">
    <property type="entry name" value="Get5_N"/>
</dbReference>
<dbReference type="EMBL" id="WVTA01000014">
    <property type="protein sequence ID" value="KAK3202386.1"/>
    <property type="molecule type" value="Genomic_DNA"/>
</dbReference>
<protein>
    <recommendedName>
        <fullName evidence="2">Ubiquitin-like domain-containing protein</fullName>
    </recommendedName>
</protein>